<dbReference type="OrthoDB" id="6157941at2759"/>
<evidence type="ECO:0000259" key="2">
    <source>
        <dbReference type="PROSITE" id="PS00028"/>
    </source>
</evidence>
<dbReference type="InterPro" id="IPR013087">
    <property type="entry name" value="Znf_C2H2_type"/>
</dbReference>
<gene>
    <name evidence="3" type="ORF">MCOR_16498</name>
</gene>
<organism evidence="3 4">
    <name type="scientific">Mytilus coruscus</name>
    <name type="common">Sea mussel</name>
    <dbReference type="NCBI Taxonomy" id="42192"/>
    <lineage>
        <taxon>Eukaryota</taxon>
        <taxon>Metazoa</taxon>
        <taxon>Spiralia</taxon>
        <taxon>Lophotrochozoa</taxon>
        <taxon>Mollusca</taxon>
        <taxon>Bivalvia</taxon>
        <taxon>Autobranchia</taxon>
        <taxon>Pteriomorphia</taxon>
        <taxon>Mytilida</taxon>
        <taxon>Mytiloidea</taxon>
        <taxon>Mytilidae</taxon>
        <taxon>Mytilinae</taxon>
        <taxon>Mytilus</taxon>
    </lineage>
</organism>
<dbReference type="PROSITE" id="PS00028">
    <property type="entry name" value="ZINC_FINGER_C2H2_1"/>
    <property type="match status" value="1"/>
</dbReference>
<feature type="compositionally biased region" description="Basic and acidic residues" evidence="1">
    <location>
        <begin position="1055"/>
        <end position="1064"/>
    </location>
</feature>
<reference evidence="3 4" key="1">
    <citation type="submission" date="2020-06" db="EMBL/GenBank/DDBJ databases">
        <authorList>
            <person name="Li R."/>
            <person name="Bekaert M."/>
        </authorList>
    </citation>
    <scope>NUCLEOTIDE SEQUENCE [LARGE SCALE GENOMIC DNA]</scope>
    <source>
        <strain evidence="4">wild</strain>
    </source>
</reference>
<name>A0A6J8BCH0_MYTCO</name>
<dbReference type="Proteomes" id="UP000507470">
    <property type="component" value="Unassembled WGS sequence"/>
</dbReference>
<dbReference type="EMBL" id="CACVKT020002898">
    <property type="protein sequence ID" value="CAC5380564.1"/>
    <property type="molecule type" value="Genomic_DNA"/>
</dbReference>
<evidence type="ECO:0000313" key="4">
    <source>
        <dbReference type="Proteomes" id="UP000507470"/>
    </source>
</evidence>
<feature type="compositionally biased region" description="Polar residues" evidence="1">
    <location>
        <begin position="876"/>
        <end position="885"/>
    </location>
</feature>
<dbReference type="PANTHER" id="PTHR31025">
    <property type="entry name" value="SI:CH211-196P9.1-RELATED"/>
    <property type="match status" value="1"/>
</dbReference>
<keyword evidence="4" id="KW-1185">Reference proteome</keyword>
<accession>A0A6J8BCH0</accession>
<sequence length="1288" mass="147573">MHLCLYCNFSSRYLSKLVLHYRFVHEQNNDFQITCGEDGCCRTYKQTGSYIKHVKRKHPEFHHKHFSKWKNSIRDHRALDSLADYGQHEENAPVVNDVTDTGDIEVENNAIAIDFKRRFALFLLQLREKSKLPSNAIVTVVKEISEMIGYHHAEVSKDIIQIVNATSENEEFKNDIRESLNCQSTVESACNSLNSEYNLNKFVIENFGFVKPVEYNLASHRTSSKQGKYQYIPILETIQQLLKHDDVFSFVINGHCSTDGILRDFCDGEFYSKNELFSADSESLEIMLYYDDFTASNIPPKHRSQLYSIQLVTLCMSSVIKTEGFKSILQPLIQDLKKLETEGVDIVKEDDVHKFYGSISVVVADNLAAHALGGFQESFNCLRNCRFCFVTKNDMHQIKECNGFRMRSVEMHNSQLQNVQQDESLSSVYGVKSNSVLNELEYYHIISGMPSDLAHDLFEGVVCDVLTNVIKYCVTEGFFSLETINNQIQKFNFCRMDKSNKPITLSKVLRTLNVKQTAAQMWCLTRFLPLMVGDHIPRNNMKWNSFLLLRDLIFYACAPCLDRGHVLLLQDIIEEFLNCYCESFPDQTIKPKMHYTLHYPNQILKFGPLIHMQTLRFEGKHNYFKELVNRTKNRVNICKSLAERHQFYQTIFNTSKNFFNSGQLETSDGHPLPICLLRYEFQEELKHLVGDSTEIFSCKTLTLMGIEYSSGDSVVSCNQSGHLICFSKIQYCVVINGAPYLLCTKLCTKHFDKHFYSYVVENTACVEVIKISDLVEPHTFGLYKKNDLLKMSLERKFLILSHDTQTKKIVFPQYANMNFIANEVEAKFEIQKSDCHLQYFDNDVAEWIDLENLEEIEIDRILKVKVIKLKRTSTLEETQSNNGRISPTDTPSTSSALTPSTSSALTPSTSSAGTPSTSSAGITRPPSPLTPLSRPTSPAVSSSLISIVRNDRKIWPRIYFFPVQTIPQGLRLKLDSQQPLERVDRTRLLDVIYTDVTQYENGLYPSQELYDQIVDGLLRQYPYLIKISGVPLQSVRVSLLEGKLKYKWGNERKSRDKHLPEVQARKRKKETAPNPENISGGKVYLTWSMANFLPAQPESEDDTAISLHCDWLKREFIKTDQNEALINLKMNLTFAARRKAVVEGTISAAELVDQYPFLKDRRQILMEFTRLGPNGKDDRLEDVFYSGLDKFAGPIVSLTKSKKLIPQVKEVVDQIVLLRTEGERKYASQCIAVTSCATLFKEKIEKILFFPGQDSSVSPIALIVCDKLLTMDSNSFELKIDNNTIFFL</sequence>
<evidence type="ECO:0000313" key="3">
    <source>
        <dbReference type="EMBL" id="CAC5380564.1"/>
    </source>
</evidence>
<proteinExistence type="predicted"/>
<feature type="domain" description="C2H2-type" evidence="2">
    <location>
        <begin position="35"/>
        <end position="58"/>
    </location>
</feature>
<feature type="region of interest" description="Disordered" evidence="1">
    <location>
        <begin position="1055"/>
        <end position="1077"/>
    </location>
</feature>
<feature type="region of interest" description="Disordered" evidence="1">
    <location>
        <begin position="876"/>
        <end position="939"/>
    </location>
</feature>
<protein>
    <recommendedName>
        <fullName evidence="2">C2H2-type domain-containing protein</fullName>
    </recommendedName>
</protein>
<dbReference type="PANTHER" id="PTHR31025:SF9">
    <property type="entry name" value="SI:DKEY-286J15.1"/>
    <property type="match status" value="1"/>
</dbReference>
<feature type="compositionally biased region" description="Low complexity" evidence="1">
    <location>
        <begin position="886"/>
        <end position="938"/>
    </location>
</feature>
<dbReference type="SMART" id="SM00355">
    <property type="entry name" value="ZnF_C2H2"/>
    <property type="match status" value="2"/>
</dbReference>
<evidence type="ECO:0000256" key="1">
    <source>
        <dbReference type="SAM" id="MobiDB-lite"/>
    </source>
</evidence>